<name>A0A5B7EYI5_PORTR</name>
<keyword evidence="2" id="KW-1185">Reference proteome</keyword>
<accession>A0A5B7EYI5</accession>
<protein>
    <submittedName>
        <fullName evidence="1">Uncharacterized protein</fullName>
    </submittedName>
</protein>
<reference evidence="1 2" key="1">
    <citation type="submission" date="2019-05" db="EMBL/GenBank/DDBJ databases">
        <title>Another draft genome of Portunus trituberculatus and its Hox gene families provides insights of decapod evolution.</title>
        <authorList>
            <person name="Jeong J.-H."/>
            <person name="Song I."/>
            <person name="Kim S."/>
            <person name="Choi T."/>
            <person name="Kim D."/>
            <person name="Ryu S."/>
            <person name="Kim W."/>
        </authorList>
    </citation>
    <scope>NUCLEOTIDE SEQUENCE [LARGE SCALE GENOMIC DNA]</scope>
    <source>
        <tissue evidence="1">Muscle</tissue>
    </source>
</reference>
<dbReference type="EMBL" id="VSRR010003767">
    <property type="protein sequence ID" value="MPC37384.1"/>
    <property type="molecule type" value="Genomic_DNA"/>
</dbReference>
<gene>
    <name evidence="1" type="ORF">E2C01_030859</name>
</gene>
<evidence type="ECO:0000313" key="1">
    <source>
        <dbReference type="EMBL" id="MPC37384.1"/>
    </source>
</evidence>
<sequence length="64" mass="7082">MNGRLHACLWRSNSHRHAIATPTLVWICVTVFPTPLHHAHLATLTIAACDHRCGAGQCNRARES</sequence>
<dbReference type="AlphaFoldDB" id="A0A5B7EYI5"/>
<organism evidence="1 2">
    <name type="scientific">Portunus trituberculatus</name>
    <name type="common">Swimming crab</name>
    <name type="synonym">Neptunus trituberculatus</name>
    <dbReference type="NCBI Taxonomy" id="210409"/>
    <lineage>
        <taxon>Eukaryota</taxon>
        <taxon>Metazoa</taxon>
        <taxon>Ecdysozoa</taxon>
        <taxon>Arthropoda</taxon>
        <taxon>Crustacea</taxon>
        <taxon>Multicrustacea</taxon>
        <taxon>Malacostraca</taxon>
        <taxon>Eumalacostraca</taxon>
        <taxon>Eucarida</taxon>
        <taxon>Decapoda</taxon>
        <taxon>Pleocyemata</taxon>
        <taxon>Brachyura</taxon>
        <taxon>Eubrachyura</taxon>
        <taxon>Portunoidea</taxon>
        <taxon>Portunidae</taxon>
        <taxon>Portuninae</taxon>
        <taxon>Portunus</taxon>
    </lineage>
</organism>
<proteinExistence type="predicted"/>
<dbReference type="Proteomes" id="UP000324222">
    <property type="component" value="Unassembled WGS sequence"/>
</dbReference>
<comment type="caution">
    <text evidence="1">The sequence shown here is derived from an EMBL/GenBank/DDBJ whole genome shotgun (WGS) entry which is preliminary data.</text>
</comment>
<evidence type="ECO:0000313" key="2">
    <source>
        <dbReference type="Proteomes" id="UP000324222"/>
    </source>
</evidence>